<feature type="transmembrane region" description="Helical" evidence="10">
    <location>
        <begin position="51"/>
        <end position="75"/>
    </location>
</feature>
<dbReference type="NCBIfam" id="TIGR00810">
    <property type="entry name" value="secG"/>
    <property type="match status" value="1"/>
</dbReference>
<evidence type="ECO:0000256" key="8">
    <source>
        <dbReference type="ARBA" id="ARBA00023010"/>
    </source>
</evidence>
<dbReference type="Proteomes" id="UP000294581">
    <property type="component" value="Unassembled WGS sequence"/>
</dbReference>
<evidence type="ECO:0000256" key="1">
    <source>
        <dbReference type="ARBA" id="ARBA00004651"/>
    </source>
</evidence>
<evidence type="ECO:0000256" key="7">
    <source>
        <dbReference type="ARBA" id="ARBA00022989"/>
    </source>
</evidence>
<comment type="subcellular location">
    <subcellularLocation>
        <location evidence="1 10">Cell membrane</location>
        <topology evidence="1 10">Multi-pass membrane protein</topology>
    </subcellularLocation>
</comment>
<dbReference type="GO" id="GO:0005886">
    <property type="term" value="C:plasma membrane"/>
    <property type="evidence" value="ECO:0007669"/>
    <property type="project" value="UniProtKB-SubCell"/>
</dbReference>
<evidence type="ECO:0000256" key="2">
    <source>
        <dbReference type="ARBA" id="ARBA00008445"/>
    </source>
</evidence>
<keyword evidence="5 10" id="KW-0812">Transmembrane</keyword>
<keyword evidence="8 10" id="KW-0811">Translocation</keyword>
<reference evidence="11 12" key="1">
    <citation type="submission" date="2019-03" db="EMBL/GenBank/DDBJ databases">
        <title>Genomic Encyclopedia of Type Strains, Phase IV (KMG-IV): sequencing the most valuable type-strain genomes for metagenomic binning, comparative biology and taxonomic classification.</title>
        <authorList>
            <person name="Goeker M."/>
        </authorList>
    </citation>
    <scope>NUCLEOTIDE SEQUENCE [LARGE SCALE GENOMIC DNA]</scope>
    <source>
        <strain evidence="11 12">DSM 17974</strain>
    </source>
</reference>
<protein>
    <recommendedName>
        <fullName evidence="10">Protein-export membrane protein SecG</fullName>
    </recommendedName>
</protein>
<evidence type="ECO:0000256" key="5">
    <source>
        <dbReference type="ARBA" id="ARBA00022692"/>
    </source>
</evidence>
<keyword evidence="4 10" id="KW-1003">Cell membrane</keyword>
<evidence type="ECO:0000256" key="9">
    <source>
        <dbReference type="ARBA" id="ARBA00023136"/>
    </source>
</evidence>
<dbReference type="Pfam" id="PF03840">
    <property type="entry name" value="SecG"/>
    <property type="match status" value="1"/>
</dbReference>
<dbReference type="PRINTS" id="PR01651">
    <property type="entry name" value="SECGEXPORT"/>
</dbReference>
<keyword evidence="3 10" id="KW-0813">Transport</keyword>
<dbReference type="AlphaFoldDB" id="A0A4R8LHE6"/>
<dbReference type="GO" id="GO:0009306">
    <property type="term" value="P:protein secretion"/>
    <property type="evidence" value="ECO:0007669"/>
    <property type="project" value="UniProtKB-UniRule"/>
</dbReference>
<evidence type="ECO:0000256" key="4">
    <source>
        <dbReference type="ARBA" id="ARBA00022475"/>
    </source>
</evidence>
<dbReference type="GO" id="GO:0015450">
    <property type="term" value="F:protein-transporting ATPase activity"/>
    <property type="evidence" value="ECO:0007669"/>
    <property type="project" value="UniProtKB-UniRule"/>
</dbReference>
<dbReference type="PANTHER" id="PTHR34182:SF1">
    <property type="entry name" value="PROTEIN-EXPORT MEMBRANE PROTEIN SECG"/>
    <property type="match status" value="1"/>
</dbReference>
<organism evidence="11 12">
    <name type="scientific">Alicyclobacillus sacchari</name>
    <dbReference type="NCBI Taxonomy" id="392010"/>
    <lineage>
        <taxon>Bacteria</taxon>
        <taxon>Bacillati</taxon>
        <taxon>Bacillota</taxon>
        <taxon>Bacilli</taxon>
        <taxon>Bacillales</taxon>
        <taxon>Alicyclobacillaceae</taxon>
        <taxon>Alicyclobacillus</taxon>
    </lineage>
</organism>
<dbReference type="InterPro" id="IPR004692">
    <property type="entry name" value="SecG"/>
</dbReference>
<evidence type="ECO:0000256" key="3">
    <source>
        <dbReference type="ARBA" id="ARBA00022448"/>
    </source>
</evidence>
<evidence type="ECO:0000313" key="11">
    <source>
        <dbReference type="EMBL" id="TDY42614.1"/>
    </source>
</evidence>
<evidence type="ECO:0000256" key="10">
    <source>
        <dbReference type="RuleBase" id="RU365087"/>
    </source>
</evidence>
<dbReference type="GO" id="GO:0043952">
    <property type="term" value="P:protein transport by the Sec complex"/>
    <property type="evidence" value="ECO:0007669"/>
    <property type="project" value="TreeGrafter"/>
</dbReference>
<evidence type="ECO:0000256" key="6">
    <source>
        <dbReference type="ARBA" id="ARBA00022927"/>
    </source>
</evidence>
<dbReference type="RefSeq" id="WP_134160736.1">
    <property type="nucleotide sequence ID" value="NZ_SORF01000014.1"/>
</dbReference>
<comment type="caution">
    <text evidence="10">Lacks conserved residue(s) required for the propagation of feature annotation.</text>
</comment>
<dbReference type="OrthoDB" id="1651166at2"/>
<evidence type="ECO:0000313" key="12">
    <source>
        <dbReference type="Proteomes" id="UP000294581"/>
    </source>
</evidence>
<name>A0A4R8LHE6_9BACL</name>
<keyword evidence="6 10" id="KW-0653">Protein transport</keyword>
<comment type="function">
    <text evidence="10">Involved in protein export. Participates in an early event of protein translocation.</text>
</comment>
<keyword evidence="7 10" id="KW-1133">Transmembrane helix</keyword>
<keyword evidence="12" id="KW-1185">Reference proteome</keyword>
<proteinExistence type="inferred from homology"/>
<comment type="similarity">
    <text evidence="2 10">Belongs to the SecG family.</text>
</comment>
<comment type="caution">
    <text evidence="11">The sequence shown here is derived from an EMBL/GenBank/DDBJ whole genome shotgun (WGS) entry which is preliminary data.</text>
</comment>
<dbReference type="PANTHER" id="PTHR34182">
    <property type="entry name" value="PROTEIN-EXPORT MEMBRANE PROTEIN SECG"/>
    <property type="match status" value="1"/>
</dbReference>
<dbReference type="EMBL" id="SORF01000014">
    <property type="protein sequence ID" value="TDY42614.1"/>
    <property type="molecule type" value="Genomic_DNA"/>
</dbReference>
<keyword evidence="9 10" id="KW-0472">Membrane</keyword>
<accession>A0A4R8LHE6</accession>
<sequence>MMLAAKIVLVALCALLVLVILLQSGRSAGLSGVITGGSNQTSNRRAKGLDSFLGKVTVVLAILLFLVTMLIAAFYHYNIH</sequence>
<gene>
    <name evidence="11" type="ORF">C7445_11447</name>
</gene>
<dbReference type="GO" id="GO:0065002">
    <property type="term" value="P:intracellular protein transmembrane transport"/>
    <property type="evidence" value="ECO:0007669"/>
    <property type="project" value="TreeGrafter"/>
</dbReference>